<dbReference type="RefSeq" id="WP_066801624.1">
    <property type="nucleotide sequence ID" value="NZ_CP014206.1"/>
</dbReference>
<dbReference type="KEGG" id="dej:AWY79_06075"/>
<keyword evidence="3" id="KW-0808">Transferase</keyword>
<dbReference type="Proteomes" id="UP000055611">
    <property type="component" value="Chromosome"/>
</dbReference>
<dbReference type="InterPro" id="IPR041698">
    <property type="entry name" value="Methyltransf_25"/>
</dbReference>
<evidence type="ECO:0000313" key="5">
    <source>
        <dbReference type="Proteomes" id="UP000295506"/>
    </source>
</evidence>
<dbReference type="EMBL" id="CP014206">
    <property type="protein sequence ID" value="AMK10705.1"/>
    <property type="molecule type" value="Genomic_DNA"/>
</dbReference>
<organism evidence="3 5">
    <name type="scientific">Pseudodesulfovibrio indicus</name>
    <dbReference type="NCBI Taxonomy" id="1716143"/>
    <lineage>
        <taxon>Bacteria</taxon>
        <taxon>Pseudomonadati</taxon>
        <taxon>Thermodesulfobacteriota</taxon>
        <taxon>Desulfovibrionia</taxon>
        <taxon>Desulfovibrionales</taxon>
        <taxon>Desulfovibrionaceae</taxon>
    </lineage>
</organism>
<dbReference type="SUPFAM" id="SSF53335">
    <property type="entry name" value="S-adenosyl-L-methionine-dependent methyltransferases"/>
    <property type="match status" value="1"/>
</dbReference>
<accession>A0A126QMN6</accession>
<protein>
    <submittedName>
        <fullName evidence="3">Methyltransferase family protein</fullName>
    </submittedName>
    <submittedName>
        <fullName evidence="2">Methyltransferase type 11</fullName>
    </submittedName>
</protein>
<proteinExistence type="predicted"/>
<name>A0A126QMN6_9BACT</name>
<dbReference type="EMBL" id="SOBK01000001">
    <property type="protein sequence ID" value="TDT91688.1"/>
    <property type="molecule type" value="Genomic_DNA"/>
</dbReference>
<dbReference type="GO" id="GO:0010420">
    <property type="term" value="F:polyprenyldihydroxybenzoate methyltransferase activity"/>
    <property type="evidence" value="ECO:0007669"/>
    <property type="project" value="TreeGrafter"/>
</dbReference>
<dbReference type="CDD" id="cd02440">
    <property type="entry name" value="AdoMet_MTases"/>
    <property type="match status" value="1"/>
</dbReference>
<dbReference type="AlphaFoldDB" id="A0A126QMN6"/>
<evidence type="ECO:0000313" key="4">
    <source>
        <dbReference type="Proteomes" id="UP000055611"/>
    </source>
</evidence>
<evidence type="ECO:0000313" key="2">
    <source>
        <dbReference type="EMBL" id="AMK10705.1"/>
    </source>
</evidence>
<dbReference type="Proteomes" id="UP000295506">
    <property type="component" value="Unassembled WGS sequence"/>
</dbReference>
<dbReference type="Pfam" id="PF13649">
    <property type="entry name" value="Methyltransf_25"/>
    <property type="match status" value="1"/>
</dbReference>
<reference evidence="2 4" key="1">
    <citation type="journal article" date="2016" name="Front. Microbiol.">
        <title>Genome Sequence of the Piezophilic, Mesophilic Sulfate-Reducing Bacterium Desulfovibrio indicus J2T.</title>
        <authorList>
            <person name="Cao J."/>
            <person name="Maignien L."/>
            <person name="Shao Z."/>
            <person name="Alain K."/>
            <person name="Jebbar M."/>
        </authorList>
    </citation>
    <scope>NUCLEOTIDE SEQUENCE [LARGE SCALE GENOMIC DNA]</scope>
    <source>
        <strain evidence="2 4">J2</strain>
    </source>
</reference>
<dbReference type="Gene3D" id="3.40.50.150">
    <property type="entry name" value="Vaccinia Virus protein VP39"/>
    <property type="match status" value="1"/>
</dbReference>
<keyword evidence="3" id="KW-0489">Methyltransferase</keyword>
<dbReference type="PANTHER" id="PTHR43464">
    <property type="entry name" value="METHYLTRANSFERASE"/>
    <property type="match status" value="1"/>
</dbReference>
<sequence>MKQDADNPMTKEFWNAKARTFPRFEEGEDNYEAGVLRKIRGHGVDFRGASVLDVGCGSGMYTLRLAREAARVTALDISEDMLAVLREDAESLGLGNIECVRSDWMDWTGDGIYDVVFCSMTPAIESEESRLKLLAHAGRWTVFMGFAGVMESDVMNGLYAHYGVTPRIYVNGPEMREWLEGCSIPYAHYPVNGTWVVPKSLDRLADSAATFLSQYGVTPDPAHLRDYLAAFEEEPGRFVERTRYEIDLLIWEKEAKS</sequence>
<dbReference type="GO" id="GO:0032259">
    <property type="term" value="P:methylation"/>
    <property type="evidence" value="ECO:0007669"/>
    <property type="project" value="UniProtKB-KW"/>
</dbReference>
<dbReference type="OrthoDB" id="9790700at2"/>
<reference evidence="3 5" key="2">
    <citation type="submission" date="2019-03" db="EMBL/GenBank/DDBJ databases">
        <title>Genomic Encyclopedia of Type Strains, Phase IV (KMG-IV): sequencing the most valuable type-strain genomes for metagenomic binning, comparative biology and taxonomic classification.</title>
        <authorList>
            <person name="Goeker M."/>
        </authorList>
    </citation>
    <scope>NUCLEOTIDE SEQUENCE [LARGE SCALE GENOMIC DNA]</scope>
    <source>
        <strain evidence="3 5">DSM 101483</strain>
    </source>
</reference>
<evidence type="ECO:0000313" key="3">
    <source>
        <dbReference type="EMBL" id="TDT91688.1"/>
    </source>
</evidence>
<feature type="domain" description="Methyltransferase" evidence="1">
    <location>
        <begin position="51"/>
        <end position="139"/>
    </location>
</feature>
<keyword evidence="4" id="KW-1185">Reference proteome</keyword>
<dbReference type="PANTHER" id="PTHR43464:SF23">
    <property type="entry name" value="JUVENILE HORMONE ACID O-METHYLTRANSFERASE"/>
    <property type="match status" value="1"/>
</dbReference>
<gene>
    <name evidence="2" type="ORF">AWY79_06075</name>
    <name evidence="3" type="ORF">EDC59_10186</name>
</gene>
<evidence type="ECO:0000259" key="1">
    <source>
        <dbReference type="Pfam" id="PF13649"/>
    </source>
</evidence>
<dbReference type="InterPro" id="IPR029063">
    <property type="entry name" value="SAM-dependent_MTases_sf"/>
</dbReference>